<evidence type="ECO:0000313" key="2">
    <source>
        <dbReference type="EMBL" id="NVO66740.1"/>
    </source>
</evidence>
<feature type="domain" description="HicB-like antitoxin of toxin-antitoxin system" evidence="1">
    <location>
        <begin position="6"/>
        <end position="65"/>
    </location>
</feature>
<reference evidence="2 3" key="1">
    <citation type="submission" date="2020-06" db="EMBL/GenBank/DDBJ databases">
        <title>Methanofollis fontis sp. nov., a methanogen isolated from marine sediments near a cold seep at Four-Way Closure Ridge offshore southwestern Taiwan.</title>
        <authorList>
            <person name="Chen S.-C."/>
            <person name="Teng N.-H."/>
            <person name="Lin Y.-S."/>
            <person name="Lai M.-C."/>
            <person name="Chen H.-H."/>
            <person name="Wang C.-C."/>
        </authorList>
    </citation>
    <scope>NUCLEOTIDE SEQUENCE [LARGE SCALE GENOMIC DNA]</scope>
    <source>
        <strain evidence="2 3">DSM 2702</strain>
    </source>
</reference>
<dbReference type="SUPFAM" id="SSF143100">
    <property type="entry name" value="TTHA1013/TTHA0281-like"/>
    <property type="match status" value="1"/>
</dbReference>
<protein>
    <submittedName>
        <fullName evidence="2">Type II toxin-antitoxin system HicB family antitoxin</fullName>
    </submittedName>
</protein>
<dbReference type="OrthoDB" id="146249at2157"/>
<comment type="caution">
    <text evidence="2">The sequence shown here is derived from an EMBL/GenBank/DDBJ whole genome shotgun (WGS) entry which is preliminary data.</text>
</comment>
<dbReference type="AlphaFoldDB" id="A0A7K4HPA9"/>
<evidence type="ECO:0000259" key="1">
    <source>
        <dbReference type="Pfam" id="PF15919"/>
    </source>
</evidence>
<dbReference type="RefSeq" id="WP_176788408.1">
    <property type="nucleotide sequence ID" value="NZ_JABXWR010000001.1"/>
</dbReference>
<proteinExistence type="predicted"/>
<gene>
    <name evidence="2" type="ORF">HWN36_05305</name>
</gene>
<dbReference type="Pfam" id="PF15919">
    <property type="entry name" value="HicB_lk_antitox"/>
    <property type="match status" value="1"/>
</dbReference>
<accession>A0A7K4HPA9</accession>
<name>A0A7K4HPA9_9EURY</name>
<dbReference type="EMBL" id="JABXWR010000001">
    <property type="protein sequence ID" value="NVO66740.1"/>
    <property type="molecule type" value="Genomic_DNA"/>
</dbReference>
<dbReference type="Proteomes" id="UP000570823">
    <property type="component" value="Unassembled WGS sequence"/>
</dbReference>
<dbReference type="InterPro" id="IPR035069">
    <property type="entry name" value="TTHA1013/TTHA0281-like"/>
</dbReference>
<dbReference type="InterPro" id="IPR031807">
    <property type="entry name" value="HicB-like"/>
</dbReference>
<dbReference type="Gene3D" id="3.30.160.250">
    <property type="match status" value="1"/>
</dbReference>
<organism evidence="2 3">
    <name type="scientific">Methanofollis tationis</name>
    <dbReference type="NCBI Taxonomy" id="81417"/>
    <lineage>
        <taxon>Archaea</taxon>
        <taxon>Methanobacteriati</taxon>
        <taxon>Methanobacteriota</taxon>
        <taxon>Stenosarchaea group</taxon>
        <taxon>Methanomicrobia</taxon>
        <taxon>Methanomicrobiales</taxon>
        <taxon>Methanomicrobiaceae</taxon>
        <taxon>Methanofollis</taxon>
    </lineage>
</organism>
<keyword evidence="3" id="KW-1185">Reference proteome</keyword>
<sequence length="70" mass="8189">MKLLQYRILLWKEAEDRYTVIIPTLPNCVTFGGTIEEAIEVYLEDLTDRGEEIPTEEDTLEYTLTVETYT</sequence>
<evidence type="ECO:0000313" key="3">
    <source>
        <dbReference type="Proteomes" id="UP000570823"/>
    </source>
</evidence>